<dbReference type="SUPFAM" id="SSF69593">
    <property type="entry name" value="Glycerol-3-phosphate (1)-acyltransferase"/>
    <property type="match status" value="1"/>
</dbReference>
<evidence type="ECO:0000256" key="6">
    <source>
        <dbReference type="ARBA" id="ARBA00023315"/>
    </source>
</evidence>
<comment type="pathway">
    <text evidence="1">Lipid metabolism.</text>
</comment>
<feature type="domain" description="Phospholipid/glycerol acyltransferase" evidence="8">
    <location>
        <begin position="72"/>
        <end position="189"/>
    </location>
</feature>
<keyword evidence="5 7" id="KW-0443">Lipid metabolism</keyword>
<protein>
    <recommendedName>
        <fullName evidence="7">1-acyl-sn-glycerol-3-phosphate acyltransferase</fullName>
        <ecNumber evidence="7">2.3.1.51</ecNumber>
    </recommendedName>
</protein>
<dbReference type="GO" id="GO:0003841">
    <property type="term" value="F:1-acylglycerol-3-phosphate O-acyltransferase activity"/>
    <property type="evidence" value="ECO:0007669"/>
    <property type="project" value="UniProtKB-UniRule"/>
</dbReference>
<dbReference type="GO" id="GO:0016020">
    <property type="term" value="C:membrane"/>
    <property type="evidence" value="ECO:0007669"/>
    <property type="project" value="InterPro"/>
</dbReference>
<evidence type="ECO:0000313" key="9">
    <source>
        <dbReference type="EMBL" id="MBO8414054.1"/>
    </source>
</evidence>
<organism evidence="9 10">
    <name type="scientific">Candidatus Scatoplasma merdavium</name>
    <dbReference type="NCBI Taxonomy" id="2840932"/>
    <lineage>
        <taxon>Bacteria</taxon>
        <taxon>Bacillati</taxon>
        <taxon>Bacillota</taxon>
        <taxon>Bacilli</taxon>
        <taxon>Bacillales</taxon>
        <taxon>Candidatus Scatoplasma</taxon>
    </lineage>
</organism>
<comment type="catalytic activity">
    <reaction evidence="7">
        <text>a 1-acyl-sn-glycero-3-phosphate + an acyl-CoA = a 1,2-diacyl-sn-glycero-3-phosphate + CoA</text>
        <dbReference type="Rhea" id="RHEA:19709"/>
        <dbReference type="ChEBI" id="CHEBI:57287"/>
        <dbReference type="ChEBI" id="CHEBI:57970"/>
        <dbReference type="ChEBI" id="CHEBI:58342"/>
        <dbReference type="ChEBI" id="CHEBI:58608"/>
        <dbReference type="EC" id="2.3.1.51"/>
    </reaction>
</comment>
<dbReference type="AlphaFoldDB" id="A0A9D9GRL4"/>
<keyword evidence="4 7" id="KW-0808">Transferase</keyword>
<dbReference type="PANTHER" id="PTHR10434">
    <property type="entry name" value="1-ACYL-SN-GLYCEROL-3-PHOSPHATE ACYLTRANSFERASE"/>
    <property type="match status" value="1"/>
</dbReference>
<dbReference type="PANTHER" id="PTHR10434:SF64">
    <property type="entry name" value="1-ACYL-SN-GLYCEROL-3-PHOSPHATE ACYLTRANSFERASE-RELATED"/>
    <property type="match status" value="1"/>
</dbReference>
<comment type="caution">
    <text evidence="9">The sequence shown here is derived from an EMBL/GenBank/DDBJ whole genome shotgun (WGS) entry which is preliminary data.</text>
</comment>
<evidence type="ECO:0000256" key="1">
    <source>
        <dbReference type="ARBA" id="ARBA00005189"/>
    </source>
</evidence>
<evidence type="ECO:0000256" key="3">
    <source>
        <dbReference type="ARBA" id="ARBA00022516"/>
    </source>
</evidence>
<dbReference type="EC" id="2.3.1.51" evidence="7"/>
<keyword evidence="7" id="KW-0594">Phospholipid biosynthesis</keyword>
<reference evidence="9" key="1">
    <citation type="submission" date="2020-10" db="EMBL/GenBank/DDBJ databases">
        <authorList>
            <person name="Gilroy R."/>
        </authorList>
    </citation>
    <scope>NUCLEOTIDE SEQUENCE</scope>
    <source>
        <strain evidence="9">1748</strain>
    </source>
</reference>
<accession>A0A9D9GRL4</accession>
<dbReference type="SMART" id="SM00563">
    <property type="entry name" value="PlsC"/>
    <property type="match status" value="1"/>
</dbReference>
<keyword evidence="3 7" id="KW-0444">Lipid biosynthesis</keyword>
<evidence type="ECO:0000256" key="4">
    <source>
        <dbReference type="ARBA" id="ARBA00022679"/>
    </source>
</evidence>
<dbReference type="EMBL" id="JADING010000028">
    <property type="protein sequence ID" value="MBO8414054.1"/>
    <property type="molecule type" value="Genomic_DNA"/>
</dbReference>
<keyword evidence="6 7" id="KW-0012">Acyltransferase</keyword>
<comment type="similarity">
    <text evidence="2 7">Belongs to the 1-acyl-sn-glycerol-3-phosphate acyltransferase family.</text>
</comment>
<evidence type="ECO:0000259" key="8">
    <source>
        <dbReference type="SMART" id="SM00563"/>
    </source>
</evidence>
<evidence type="ECO:0000256" key="2">
    <source>
        <dbReference type="ARBA" id="ARBA00008655"/>
    </source>
</evidence>
<evidence type="ECO:0000256" key="5">
    <source>
        <dbReference type="ARBA" id="ARBA00023098"/>
    </source>
</evidence>
<dbReference type="InterPro" id="IPR002123">
    <property type="entry name" value="Plipid/glycerol_acylTrfase"/>
</dbReference>
<comment type="domain">
    <text evidence="7">The HXXXXD motif is essential for acyltransferase activity and may constitute the binding site for the phosphate moiety of the glycerol-3-phosphate.</text>
</comment>
<evidence type="ECO:0000313" key="10">
    <source>
        <dbReference type="Proteomes" id="UP000823629"/>
    </source>
</evidence>
<reference evidence="9" key="2">
    <citation type="journal article" date="2021" name="PeerJ">
        <title>Extensive microbial diversity within the chicken gut microbiome revealed by metagenomics and culture.</title>
        <authorList>
            <person name="Gilroy R."/>
            <person name="Ravi A."/>
            <person name="Getino M."/>
            <person name="Pursley I."/>
            <person name="Horton D.L."/>
            <person name="Alikhan N.F."/>
            <person name="Baker D."/>
            <person name="Gharbi K."/>
            <person name="Hall N."/>
            <person name="Watson M."/>
            <person name="Adriaenssens E.M."/>
            <person name="Foster-Nyarko E."/>
            <person name="Jarju S."/>
            <person name="Secka A."/>
            <person name="Antonio M."/>
            <person name="Oren A."/>
            <person name="Chaudhuri R.R."/>
            <person name="La Ragione R."/>
            <person name="Hildebrand F."/>
            <person name="Pallen M.J."/>
        </authorList>
    </citation>
    <scope>NUCLEOTIDE SEQUENCE</scope>
    <source>
        <strain evidence="9">1748</strain>
    </source>
</reference>
<dbReference type="InterPro" id="IPR004552">
    <property type="entry name" value="AGP_acyltrans"/>
</dbReference>
<dbReference type="CDD" id="cd07989">
    <property type="entry name" value="LPLAT_AGPAT-like"/>
    <property type="match status" value="1"/>
</dbReference>
<dbReference type="NCBIfam" id="TIGR00530">
    <property type="entry name" value="AGP_acyltrn"/>
    <property type="match status" value="1"/>
</dbReference>
<gene>
    <name evidence="9" type="ORF">IAC78_01030</name>
</gene>
<dbReference type="Pfam" id="PF01553">
    <property type="entry name" value="Acyltransferase"/>
    <property type="match status" value="1"/>
</dbReference>
<name>A0A9D9GRL4_9BACL</name>
<keyword evidence="7" id="KW-1208">Phospholipid metabolism</keyword>
<evidence type="ECO:0000256" key="7">
    <source>
        <dbReference type="RuleBase" id="RU361267"/>
    </source>
</evidence>
<proteinExistence type="inferred from homology"/>
<sequence>MIKYLGILFRAIWYIVRVYPRLCRYANPKKKSKYSLDERYAFSHEVVKKVVKYLHVEFHVKGEENLPKDTNYLLLPNHQSNMDPLILLNLYDRDLSFIAKKEVEDFPLVNKVVIGIDGVLMDRKDIRSEVRAISKASEILSSGKVVFAIFPEGTRSKDPNHTLLHFKPGALKPAFNASKPIVPVAVYGGFRVLDKKLRMKRYPVQISFLKPIYPEEFENKTTSEVMEKVRSEVEAEVDILRQNDKTLTQKYNKKGVNLDIKGI</sequence>
<dbReference type="GO" id="GO:0006654">
    <property type="term" value="P:phosphatidic acid biosynthetic process"/>
    <property type="evidence" value="ECO:0007669"/>
    <property type="project" value="TreeGrafter"/>
</dbReference>
<dbReference type="Proteomes" id="UP000823629">
    <property type="component" value="Unassembled WGS sequence"/>
</dbReference>